<dbReference type="RefSeq" id="WP_189576761.1">
    <property type="nucleotide sequence ID" value="NZ_BMXU01000002.1"/>
</dbReference>
<proteinExistence type="predicted"/>
<feature type="compositionally biased region" description="Basic residues" evidence="1">
    <location>
        <begin position="1"/>
        <end position="12"/>
    </location>
</feature>
<evidence type="ECO:0000313" key="2">
    <source>
        <dbReference type="EMBL" id="MFC3303841.1"/>
    </source>
</evidence>
<keyword evidence="3" id="KW-1185">Reference proteome</keyword>
<feature type="region of interest" description="Disordered" evidence="1">
    <location>
        <begin position="66"/>
        <end position="91"/>
    </location>
</feature>
<gene>
    <name evidence="2" type="ORF">ACFONP_14000</name>
</gene>
<protein>
    <submittedName>
        <fullName evidence="2">Uncharacterized protein</fullName>
    </submittedName>
</protein>
<feature type="compositionally biased region" description="Basic and acidic residues" evidence="1">
    <location>
        <begin position="13"/>
        <end position="23"/>
    </location>
</feature>
<name>A0ABV7MEE2_9PROT</name>
<reference evidence="3" key="1">
    <citation type="journal article" date="2019" name="Int. J. Syst. Evol. Microbiol.">
        <title>The Global Catalogue of Microorganisms (GCM) 10K type strain sequencing project: providing services to taxonomists for standard genome sequencing and annotation.</title>
        <authorList>
            <consortium name="The Broad Institute Genomics Platform"/>
            <consortium name="The Broad Institute Genome Sequencing Center for Infectious Disease"/>
            <person name="Wu L."/>
            <person name="Ma J."/>
        </authorList>
    </citation>
    <scope>NUCLEOTIDE SEQUENCE [LARGE SCALE GENOMIC DNA]</scope>
    <source>
        <strain evidence="3">KCTC 22245</strain>
    </source>
</reference>
<accession>A0ABV7MEE2</accession>
<dbReference type="EMBL" id="JBHRVA010000003">
    <property type="protein sequence ID" value="MFC3303841.1"/>
    <property type="molecule type" value="Genomic_DNA"/>
</dbReference>
<sequence>MPRNHRQKASRKKRDERIKRANLDDPFNGDTEALKAHLIAKLAHHARTLGREELLRRVRERGLEPPASAQELLDALRVRPDDPPTALDRQN</sequence>
<evidence type="ECO:0000313" key="3">
    <source>
        <dbReference type="Proteomes" id="UP001595607"/>
    </source>
</evidence>
<dbReference type="Proteomes" id="UP001595607">
    <property type="component" value="Unassembled WGS sequence"/>
</dbReference>
<organism evidence="2 3">
    <name type="scientific">Parvularcula lutaonensis</name>
    <dbReference type="NCBI Taxonomy" id="491923"/>
    <lineage>
        <taxon>Bacteria</taxon>
        <taxon>Pseudomonadati</taxon>
        <taxon>Pseudomonadota</taxon>
        <taxon>Alphaproteobacteria</taxon>
        <taxon>Parvularculales</taxon>
        <taxon>Parvularculaceae</taxon>
        <taxon>Parvularcula</taxon>
    </lineage>
</organism>
<comment type="caution">
    <text evidence="2">The sequence shown here is derived from an EMBL/GenBank/DDBJ whole genome shotgun (WGS) entry which is preliminary data.</text>
</comment>
<feature type="region of interest" description="Disordered" evidence="1">
    <location>
        <begin position="1"/>
        <end position="29"/>
    </location>
</feature>
<evidence type="ECO:0000256" key="1">
    <source>
        <dbReference type="SAM" id="MobiDB-lite"/>
    </source>
</evidence>